<evidence type="ECO:0000313" key="2">
    <source>
        <dbReference type="EMBL" id="RCK79048.1"/>
    </source>
</evidence>
<feature type="domain" description="ATPase AAA-type core" evidence="1">
    <location>
        <begin position="33"/>
        <end position="145"/>
    </location>
</feature>
<accession>A0A367ZLR8</accession>
<evidence type="ECO:0000259" key="1">
    <source>
        <dbReference type="Pfam" id="PF13304"/>
    </source>
</evidence>
<dbReference type="InterPro" id="IPR003959">
    <property type="entry name" value="ATPase_AAA_core"/>
</dbReference>
<reference evidence="2 3" key="1">
    <citation type="submission" date="2018-05" db="EMBL/GenBank/DDBJ databases">
        <title>A metagenomic window into the 2 km-deep terrestrial subsurface aquifer revealed taxonomically and functionally diverse microbial community comprising novel uncultured bacterial lineages.</title>
        <authorList>
            <person name="Kadnikov V.V."/>
            <person name="Mardanov A.V."/>
            <person name="Beletsky A.V."/>
            <person name="Banks D."/>
            <person name="Pimenov N.V."/>
            <person name="Frank Y.A."/>
            <person name="Karnachuk O.V."/>
            <person name="Ravin N.V."/>
        </authorList>
    </citation>
    <scope>NUCLEOTIDE SEQUENCE [LARGE SCALE GENOMIC DNA]</scope>
    <source>
        <strain evidence="2">BY5</strain>
    </source>
</reference>
<dbReference type="GO" id="GO:0005524">
    <property type="term" value="F:ATP binding"/>
    <property type="evidence" value="ECO:0007669"/>
    <property type="project" value="InterPro"/>
</dbReference>
<dbReference type="GO" id="GO:0006302">
    <property type="term" value="P:double-strand break repair"/>
    <property type="evidence" value="ECO:0007669"/>
    <property type="project" value="TreeGrafter"/>
</dbReference>
<name>A0A367ZLR8_9BACT</name>
<dbReference type="Proteomes" id="UP000252355">
    <property type="component" value="Unassembled WGS sequence"/>
</dbReference>
<dbReference type="Gene3D" id="3.40.50.300">
    <property type="entry name" value="P-loop containing nucleotide triphosphate hydrolases"/>
    <property type="match status" value="1"/>
</dbReference>
<organism evidence="2 3">
    <name type="scientific">Candidatus Ozemobacter sibiricus</name>
    <dbReference type="NCBI Taxonomy" id="2268124"/>
    <lineage>
        <taxon>Bacteria</taxon>
        <taxon>Candidatus Ozemobacteria</taxon>
        <taxon>Candidatus Ozemobacterales</taxon>
        <taxon>Candidatus Ozemobacteraceae</taxon>
        <taxon>Candidatus Ozemobacter</taxon>
    </lineage>
</organism>
<dbReference type="PANTHER" id="PTHR32182">
    <property type="entry name" value="DNA REPLICATION AND REPAIR PROTEIN RECF"/>
    <property type="match status" value="1"/>
</dbReference>
<dbReference type="InterPro" id="IPR027417">
    <property type="entry name" value="P-loop_NTPase"/>
</dbReference>
<dbReference type="PANTHER" id="PTHR32182:SF22">
    <property type="entry name" value="ATP-DEPENDENT ENDONUCLEASE, OLD FAMILY-RELATED"/>
    <property type="match status" value="1"/>
</dbReference>
<comment type="caution">
    <text evidence="2">The sequence shown here is derived from an EMBL/GenBank/DDBJ whole genome shotgun (WGS) entry which is preliminary data.</text>
</comment>
<dbReference type="Pfam" id="PF13304">
    <property type="entry name" value="AAA_21"/>
    <property type="match status" value="1"/>
</dbReference>
<dbReference type="GO" id="GO:0016887">
    <property type="term" value="F:ATP hydrolysis activity"/>
    <property type="evidence" value="ECO:0007669"/>
    <property type="project" value="InterPro"/>
</dbReference>
<proteinExistence type="predicted"/>
<dbReference type="AlphaFoldDB" id="A0A367ZLR8"/>
<dbReference type="SUPFAM" id="SSF52540">
    <property type="entry name" value="P-loop containing nucleoside triphosphate hydrolases"/>
    <property type="match status" value="1"/>
</dbReference>
<evidence type="ECO:0000313" key="3">
    <source>
        <dbReference type="Proteomes" id="UP000252355"/>
    </source>
</evidence>
<protein>
    <recommendedName>
        <fullName evidence="1">ATPase AAA-type core domain-containing protein</fullName>
    </recommendedName>
</protein>
<sequence>MRCRWNVEDNRWLKEDAANIAPFLLRLRENEPRCYRRIVETIRLILPFFADFELDPENGRLLLKWRERGSDLVFDASQAADGMLRVMALVTLLQQPESDLPHVLILDEPELGLHPFAINVIGGLVRAVATHVQVIVATQSSAFLDCFEADHVVVVERKGRETELKRLEANSLNEWLSEYSLSEIWEKNIFGGRPT</sequence>
<gene>
    <name evidence="2" type="ORF">OZSIB_0390</name>
</gene>
<dbReference type="GO" id="GO:0000731">
    <property type="term" value="P:DNA synthesis involved in DNA repair"/>
    <property type="evidence" value="ECO:0007669"/>
    <property type="project" value="TreeGrafter"/>
</dbReference>
<dbReference type="EMBL" id="QOQW01000016">
    <property type="protein sequence ID" value="RCK79048.1"/>
    <property type="molecule type" value="Genomic_DNA"/>
</dbReference>